<evidence type="ECO:0000259" key="1">
    <source>
        <dbReference type="Pfam" id="PF04149"/>
    </source>
</evidence>
<comment type="caution">
    <text evidence="2">The sequence shown here is derived from an EMBL/GenBank/DDBJ whole genome shotgun (WGS) entry which is preliminary data.</text>
</comment>
<proteinExistence type="predicted"/>
<dbReference type="InterPro" id="IPR007278">
    <property type="entry name" value="DUF397"/>
</dbReference>
<dbReference type="EMBL" id="JAEVHL010000017">
    <property type="protein sequence ID" value="MBM0275074.1"/>
    <property type="molecule type" value="Genomic_DNA"/>
</dbReference>
<dbReference type="Proteomes" id="UP000622245">
    <property type="component" value="Unassembled WGS sequence"/>
</dbReference>
<gene>
    <name evidence="2" type="ORF">JM949_06195</name>
</gene>
<protein>
    <submittedName>
        <fullName evidence="2">DUF397 domain-containing protein</fullName>
    </submittedName>
</protein>
<evidence type="ECO:0000313" key="2">
    <source>
        <dbReference type="EMBL" id="MBM0275074.1"/>
    </source>
</evidence>
<name>A0ABS1YCE4_9ACTN</name>
<organism evidence="2 3">
    <name type="scientific">Micromonospora tarensis</name>
    <dbReference type="NCBI Taxonomy" id="2806100"/>
    <lineage>
        <taxon>Bacteria</taxon>
        <taxon>Bacillati</taxon>
        <taxon>Actinomycetota</taxon>
        <taxon>Actinomycetes</taxon>
        <taxon>Micromonosporales</taxon>
        <taxon>Micromonosporaceae</taxon>
        <taxon>Micromonospora</taxon>
    </lineage>
</organism>
<evidence type="ECO:0000313" key="3">
    <source>
        <dbReference type="Proteomes" id="UP000622245"/>
    </source>
</evidence>
<feature type="domain" description="DUF397" evidence="1">
    <location>
        <begin position="5"/>
        <end position="57"/>
    </location>
</feature>
<dbReference type="RefSeq" id="WP_203147480.1">
    <property type="nucleotide sequence ID" value="NZ_JAEVHL010000017.1"/>
</dbReference>
<accession>A0ABS1YCE4</accession>
<keyword evidence="3" id="KW-1185">Reference proteome</keyword>
<dbReference type="Pfam" id="PF04149">
    <property type="entry name" value="DUF397"/>
    <property type="match status" value="1"/>
</dbReference>
<reference evidence="2 3" key="1">
    <citation type="submission" date="2021-01" db="EMBL/GenBank/DDBJ databases">
        <title>Draft genome sequence of Micromonospora sp. strain STR1s_6.</title>
        <authorList>
            <person name="Karlyshev A."/>
            <person name="Jawad R."/>
        </authorList>
    </citation>
    <scope>NUCLEOTIDE SEQUENCE [LARGE SCALE GENOMIC DNA]</scope>
    <source>
        <strain evidence="2 3">STR1S-6</strain>
    </source>
</reference>
<sequence length="62" mass="7052">MEQLKFVKPNRCDNSGPNCLEIAIDKDNSRILRNSRRPETQIVVDADEWAAFADSLRAGQTF</sequence>